<dbReference type="RefSeq" id="XP_059602685.1">
    <property type="nucleotide sequence ID" value="XM_059744910.1"/>
</dbReference>
<protein>
    <submittedName>
        <fullName evidence="2">Uncharacterized protein</fullName>
    </submittedName>
</protein>
<feature type="compositionally biased region" description="Low complexity" evidence="1">
    <location>
        <begin position="69"/>
        <end position="78"/>
    </location>
</feature>
<reference evidence="2" key="1">
    <citation type="submission" date="2025-02" db="EMBL/GenBank/DDBJ databases">
        <authorList>
            <consortium name="NCBI Genome Project"/>
        </authorList>
    </citation>
    <scope>NUCLEOTIDE SEQUENCE</scope>
</reference>
<gene>
    <name evidence="2" type="ORF">An16g01180</name>
</gene>
<proteinExistence type="predicted"/>
<dbReference type="VEuPathDB" id="FungiDB:An16g01180"/>
<sequence length="86" mass="9281">MTVCQPKSSSPPHSTGAHGRPHPGAETIPKEVAPMEVERKSQPFAHSERHYYRFIPRHVSGFEGFPSLASSATGAATGPYPKARAK</sequence>
<evidence type="ECO:0000313" key="2">
    <source>
        <dbReference type="RefSeq" id="XP_059602685.1"/>
    </source>
</evidence>
<evidence type="ECO:0000256" key="1">
    <source>
        <dbReference type="SAM" id="MobiDB-lite"/>
    </source>
</evidence>
<dbReference type="GeneID" id="84593323"/>
<feature type="compositionally biased region" description="Polar residues" evidence="1">
    <location>
        <begin position="1"/>
        <end position="13"/>
    </location>
</feature>
<name>A0AAJ8BUV3_ASPNG</name>
<dbReference type="KEGG" id="ang:An16g01180"/>
<organism evidence="2">
    <name type="scientific">Aspergillus niger</name>
    <dbReference type="NCBI Taxonomy" id="5061"/>
    <lineage>
        <taxon>Eukaryota</taxon>
        <taxon>Fungi</taxon>
        <taxon>Dikarya</taxon>
        <taxon>Ascomycota</taxon>
        <taxon>Pezizomycotina</taxon>
        <taxon>Eurotiomycetes</taxon>
        <taxon>Eurotiomycetidae</taxon>
        <taxon>Eurotiales</taxon>
        <taxon>Aspergillaceae</taxon>
        <taxon>Aspergillus</taxon>
        <taxon>Aspergillus subgen. Circumdati</taxon>
    </lineage>
</organism>
<dbReference type="AlphaFoldDB" id="A0AAJ8BUV3"/>
<feature type="region of interest" description="Disordered" evidence="1">
    <location>
        <begin position="65"/>
        <end position="86"/>
    </location>
</feature>
<feature type="region of interest" description="Disordered" evidence="1">
    <location>
        <begin position="1"/>
        <end position="32"/>
    </location>
</feature>
<reference evidence="2" key="2">
    <citation type="submission" date="2025-08" db="UniProtKB">
        <authorList>
            <consortium name="RefSeq"/>
        </authorList>
    </citation>
    <scope>IDENTIFICATION</scope>
</reference>
<accession>A0AAJ8BUV3</accession>